<reference evidence="1 4" key="2">
    <citation type="submission" date="2019-07" db="EMBL/GenBank/DDBJ databases">
        <title>Whole genome shotgun sequence of Myxococcus fulvus NBRC 100333.</title>
        <authorList>
            <person name="Hosoyama A."/>
            <person name="Uohara A."/>
            <person name="Ohji S."/>
            <person name="Ichikawa N."/>
        </authorList>
    </citation>
    <scope>NUCLEOTIDE SEQUENCE [LARGE SCALE GENOMIC DNA]</scope>
    <source>
        <strain evidence="1 4">NBRC 100333</strain>
    </source>
</reference>
<dbReference type="RefSeq" id="WP_083560645.1">
    <property type="nucleotide sequence ID" value="NZ_BJXR01000040.1"/>
</dbReference>
<dbReference type="AlphaFoldDB" id="A0A511TBH3"/>
<dbReference type="OrthoDB" id="200037at2"/>
<evidence type="ECO:0000313" key="1">
    <source>
        <dbReference type="EMBL" id="GEN10802.1"/>
    </source>
</evidence>
<dbReference type="EMBL" id="FOIB01000012">
    <property type="protein sequence ID" value="SEU37569.1"/>
    <property type="molecule type" value="Genomic_DNA"/>
</dbReference>
<dbReference type="Pfam" id="PF11142">
    <property type="entry name" value="DUF2917"/>
    <property type="match status" value="1"/>
</dbReference>
<evidence type="ECO:0008006" key="5">
    <source>
        <dbReference type="Google" id="ProtNLM"/>
    </source>
</evidence>
<dbReference type="InterPro" id="IPR021317">
    <property type="entry name" value="DUF2917"/>
</dbReference>
<reference evidence="2 3" key="1">
    <citation type="submission" date="2016-10" db="EMBL/GenBank/DDBJ databases">
        <authorList>
            <person name="Varghese N."/>
            <person name="Submissions S."/>
        </authorList>
    </citation>
    <scope>NUCLEOTIDE SEQUENCE [LARGE SCALE GENOMIC DNA]</scope>
    <source>
        <strain evidence="2 3">DSM 16525</strain>
    </source>
</reference>
<comment type="caution">
    <text evidence="1">The sequence shown here is derived from an EMBL/GenBank/DDBJ whole genome shotgun (WGS) entry which is preliminary data.</text>
</comment>
<proteinExistence type="predicted"/>
<dbReference type="Proteomes" id="UP000183760">
    <property type="component" value="Unassembled WGS sequence"/>
</dbReference>
<evidence type="ECO:0000313" key="2">
    <source>
        <dbReference type="EMBL" id="SEU37569.1"/>
    </source>
</evidence>
<sequence length="108" mass="11907">MESKLMSARRGFWSSLWNHLKPEARPGMETGGQGLLEGTLWSRRIQGDEGLLLTCTEGRLWLTFESDPRDYVLERGSSVPLDHGGQVVVQALRSARFCLGTSLSPCAG</sequence>
<gene>
    <name evidence="1" type="ORF">MFU01_58390</name>
    <name evidence="2" type="ORF">SAMN05443572_112148</name>
</gene>
<protein>
    <recommendedName>
        <fullName evidence="5">DUF2917 domain-containing protein</fullName>
    </recommendedName>
</protein>
<dbReference type="EMBL" id="BJXR01000040">
    <property type="protein sequence ID" value="GEN10802.1"/>
    <property type="molecule type" value="Genomic_DNA"/>
</dbReference>
<accession>A0A511TBH3</accession>
<evidence type="ECO:0000313" key="3">
    <source>
        <dbReference type="Proteomes" id="UP000183760"/>
    </source>
</evidence>
<name>A0A511TBH3_MYXFU</name>
<dbReference type="Proteomes" id="UP000321514">
    <property type="component" value="Unassembled WGS sequence"/>
</dbReference>
<evidence type="ECO:0000313" key="4">
    <source>
        <dbReference type="Proteomes" id="UP000321514"/>
    </source>
</evidence>
<keyword evidence="3" id="KW-1185">Reference proteome</keyword>
<organism evidence="1 4">
    <name type="scientific">Myxococcus fulvus</name>
    <dbReference type="NCBI Taxonomy" id="33"/>
    <lineage>
        <taxon>Bacteria</taxon>
        <taxon>Pseudomonadati</taxon>
        <taxon>Myxococcota</taxon>
        <taxon>Myxococcia</taxon>
        <taxon>Myxococcales</taxon>
        <taxon>Cystobacterineae</taxon>
        <taxon>Myxococcaceae</taxon>
        <taxon>Myxococcus</taxon>
    </lineage>
</organism>